<dbReference type="RefSeq" id="WP_042006837.1">
    <property type="nucleotide sequence ID" value="NZ_CDOH01000130.1"/>
</dbReference>
<accession>A0A0B7HZS8</accession>
<dbReference type="EMBL" id="CDOI01000002">
    <property type="protein sequence ID" value="CEN43362.1"/>
    <property type="molecule type" value="Genomic_DNA"/>
</dbReference>
<evidence type="ECO:0000313" key="3">
    <source>
        <dbReference type="Proteomes" id="UP000038200"/>
    </source>
</evidence>
<organism evidence="1 4">
    <name type="scientific">Capnocytophaga canis</name>
    <dbReference type="NCBI Taxonomy" id="1848903"/>
    <lineage>
        <taxon>Bacteria</taxon>
        <taxon>Pseudomonadati</taxon>
        <taxon>Bacteroidota</taxon>
        <taxon>Flavobacteriia</taxon>
        <taxon>Flavobacteriales</taxon>
        <taxon>Flavobacteriaceae</taxon>
        <taxon>Capnocytophaga</taxon>
    </lineage>
</organism>
<gene>
    <name evidence="1" type="ORF">CCAND38_100029</name>
    <name evidence="2" type="ORF">CCAND93_220027</name>
</gene>
<dbReference type="STRING" id="1848903.CCAND38_100029"/>
<dbReference type="EMBL" id="CDOL01000135">
    <property type="protein sequence ID" value="CEN52190.1"/>
    <property type="molecule type" value="Genomic_DNA"/>
</dbReference>
<evidence type="ECO:0000313" key="4">
    <source>
        <dbReference type="Proteomes" id="UP000045051"/>
    </source>
</evidence>
<dbReference type="PROSITE" id="PS51257">
    <property type="entry name" value="PROKAR_LIPOPROTEIN"/>
    <property type="match status" value="1"/>
</dbReference>
<dbReference type="AlphaFoldDB" id="A0A0B7HZS8"/>
<sequence>MKQIVLKISIILFSVLLIACKNQSAKSKDTLSASEEQKVSLPELKAGEENVFENNLFRLVDGGTVETSDGIYNTLKVQPKNSSIATFEIEGTVLTFEGVVGSTLLVSEGTGTVGLLTLFDLTSGKEILQIENFTSDELSVENDNAFYYYAYDQDLPTVAWSEAKKVWEPVNKVPKTLLESQELKDVAENNENLFEGMPMMAKQKIRVDIQQKKIIPLNEYKWLYIE</sequence>
<dbReference type="OrthoDB" id="1015401at2"/>
<name>A0A0B7HZS8_9FLAO</name>
<evidence type="ECO:0008006" key="5">
    <source>
        <dbReference type="Google" id="ProtNLM"/>
    </source>
</evidence>
<dbReference type="Proteomes" id="UP000038200">
    <property type="component" value="Unassembled WGS sequence"/>
</dbReference>
<evidence type="ECO:0000313" key="2">
    <source>
        <dbReference type="EMBL" id="CEN52190.1"/>
    </source>
</evidence>
<protein>
    <recommendedName>
        <fullName evidence="5">Lipoprotein</fullName>
    </recommendedName>
</protein>
<evidence type="ECO:0000313" key="1">
    <source>
        <dbReference type="EMBL" id="CEN43362.1"/>
    </source>
</evidence>
<keyword evidence="4" id="KW-1185">Reference proteome</keyword>
<reference evidence="3 4" key="1">
    <citation type="submission" date="2015-01" db="EMBL/GenBank/DDBJ databases">
        <authorList>
            <person name="MANFREDI Pablo"/>
        </authorList>
    </citation>
    <scope>NUCLEOTIDE SEQUENCE [LARGE SCALE GENOMIC DNA]</scope>
    <source>
        <strain evidence="1 4">CcD38</strain>
        <strain evidence="2 3">CcD93</strain>
    </source>
</reference>
<proteinExistence type="predicted"/>
<dbReference type="Proteomes" id="UP000045051">
    <property type="component" value="Unassembled WGS sequence"/>
</dbReference>